<dbReference type="EMBL" id="JBHSQW010000035">
    <property type="protein sequence ID" value="MFC5996129.1"/>
    <property type="molecule type" value="Genomic_DNA"/>
</dbReference>
<keyword evidence="2" id="KW-0472">Membrane</keyword>
<protein>
    <submittedName>
        <fullName evidence="4">DUF3566 domain-containing protein</fullName>
    </submittedName>
</protein>
<proteinExistence type="predicted"/>
<feature type="compositionally biased region" description="Low complexity" evidence="1">
    <location>
        <begin position="148"/>
        <end position="159"/>
    </location>
</feature>
<feature type="region of interest" description="Disordered" evidence="1">
    <location>
        <begin position="1"/>
        <end position="194"/>
    </location>
</feature>
<keyword evidence="5" id="KW-1185">Reference proteome</keyword>
<keyword evidence="2" id="KW-1133">Transmembrane helix</keyword>
<feature type="transmembrane region" description="Helical" evidence="2">
    <location>
        <begin position="316"/>
        <end position="342"/>
    </location>
</feature>
<dbReference type="Pfam" id="PF12089">
    <property type="entry name" value="DUF3566"/>
    <property type="match status" value="1"/>
</dbReference>
<accession>A0ABW1J6H8</accession>
<feature type="region of interest" description="Disordered" evidence="1">
    <location>
        <begin position="209"/>
        <end position="242"/>
    </location>
</feature>
<comment type="caution">
    <text evidence="4">The sequence shown here is derived from an EMBL/GenBank/DDBJ whole genome shotgun (WGS) entry which is preliminary data.</text>
</comment>
<evidence type="ECO:0000259" key="3">
    <source>
        <dbReference type="Pfam" id="PF12089"/>
    </source>
</evidence>
<dbReference type="RefSeq" id="WP_379586617.1">
    <property type="nucleotide sequence ID" value="NZ_JBHSQW010000035.1"/>
</dbReference>
<feature type="compositionally biased region" description="Low complexity" evidence="1">
    <location>
        <begin position="55"/>
        <end position="94"/>
    </location>
</feature>
<gene>
    <name evidence="4" type="ORF">ACFQE5_18135</name>
</gene>
<reference evidence="5" key="1">
    <citation type="journal article" date="2019" name="Int. J. Syst. Evol. Microbiol.">
        <title>The Global Catalogue of Microorganisms (GCM) 10K type strain sequencing project: providing services to taxonomists for standard genome sequencing and annotation.</title>
        <authorList>
            <consortium name="The Broad Institute Genomics Platform"/>
            <consortium name="The Broad Institute Genome Sequencing Center for Infectious Disease"/>
            <person name="Wu L."/>
            <person name="Ma J."/>
        </authorList>
    </citation>
    <scope>NUCLEOTIDE SEQUENCE [LARGE SCALE GENOMIC DNA]</scope>
    <source>
        <strain evidence="5">CCM 8391</strain>
    </source>
</reference>
<dbReference type="InterPro" id="IPR021949">
    <property type="entry name" value="DUF3566_TM"/>
</dbReference>
<evidence type="ECO:0000256" key="1">
    <source>
        <dbReference type="SAM" id="MobiDB-lite"/>
    </source>
</evidence>
<evidence type="ECO:0000313" key="5">
    <source>
        <dbReference type="Proteomes" id="UP001596302"/>
    </source>
</evidence>
<sequence length="360" mass="35090">MSDKQSSDEEPNGGRLATGAQPASDGGKAETSGPPEGRAAEGQARAPEPPKPTEAKAPASAAASAKGSGAASPVQDAAPGSAAEPSPGTGSTSSRSDGAGPASTAAAGRSDGAGPGPTRSADSADGPRPAPAPQPAGAADAVDRAGGDAKPASSAGPAAEAPPPWRRVPGEEISEPAPPAPSAHPAPVAGGLFDAPTAFIDRPTEVLAAPDQAGGAGGAHDGSGAETNGSAPTVRVTRGRPPRQAALQLKRLDPWSVLKLAAVLAVVLFFIWLVAVGVLYGILGGMGVWDRLNGTYADLVSGETHSGSTLISAGPVLGFAAVVGAINSLLFAVALTIGAFIYNVSADLVGGIEVTLSERD</sequence>
<organism evidence="4 5">
    <name type="scientific">Pseudonocardia hispaniensis</name>
    <dbReference type="NCBI Taxonomy" id="904933"/>
    <lineage>
        <taxon>Bacteria</taxon>
        <taxon>Bacillati</taxon>
        <taxon>Actinomycetota</taxon>
        <taxon>Actinomycetes</taxon>
        <taxon>Pseudonocardiales</taxon>
        <taxon>Pseudonocardiaceae</taxon>
        <taxon>Pseudonocardia</taxon>
    </lineage>
</organism>
<evidence type="ECO:0000256" key="2">
    <source>
        <dbReference type="SAM" id="Phobius"/>
    </source>
</evidence>
<dbReference type="Proteomes" id="UP001596302">
    <property type="component" value="Unassembled WGS sequence"/>
</dbReference>
<name>A0ABW1J6H8_9PSEU</name>
<evidence type="ECO:0000313" key="4">
    <source>
        <dbReference type="EMBL" id="MFC5996129.1"/>
    </source>
</evidence>
<feature type="domain" description="DUF3566" evidence="3">
    <location>
        <begin position="242"/>
        <end position="358"/>
    </location>
</feature>
<keyword evidence="2" id="KW-0812">Transmembrane</keyword>
<feature type="transmembrane region" description="Helical" evidence="2">
    <location>
        <begin position="260"/>
        <end position="283"/>
    </location>
</feature>